<dbReference type="InterPro" id="IPR011009">
    <property type="entry name" value="Kinase-like_dom_sf"/>
</dbReference>
<evidence type="ECO:0000256" key="5">
    <source>
        <dbReference type="ARBA" id="ARBA00022729"/>
    </source>
</evidence>
<reference evidence="14" key="1">
    <citation type="journal article" date="2023" name="Nat. Commun.">
        <title>Diploid and tetraploid genomes of Acorus and the evolution of monocots.</title>
        <authorList>
            <person name="Ma L."/>
            <person name="Liu K.W."/>
            <person name="Li Z."/>
            <person name="Hsiao Y.Y."/>
            <person name="Qi Y."/>
            <person name="Fu T."/>
            <person name="Tang G.D."/>
            <person name="Zhang D."/>
            <person name="Sun W.H."/>
            <person name="Liu D.K."/>
            <person name="Li Y."/>
            <person name="Chen G.Z."/>
            <person name="Liu X.D."/>
            <person name="Liao X.Y."/>
            <person name="Jiang Y.T."/>
            <person name="Yu X."/>
            <person name="Hao Y."/>
            <person name="Huang J."/>
            <person name="Zhao X.W."/>
            <person name="Ke S."/>
            <person name="Chen Y.Y."/>
            <person name="Wu W.L."/>
            <person name="Hsu J.L."/>
            <person name="Lin Y.F."/>
            <person name="Huang M.D."/>
            <person name="Li C.Y."/>
            <person name="Huang L."/>
            <person name="Wang Z.W."/>
            <person name="Zhao X."/>
            <person name="Zhong W.Y."/>
            <person name="Peng D.H."/>
            <person name="Ahmad S."/>
            <person name="Lan S."/>
            <person name="Zhang J.S."/>
            <person name="Tsai W.C."/>
            <person name="Van de Peer Y."/>
            <person name="Liu Z.J."/>
        </authorList>
    </citation>
    <scope>NUCLEOTIDE SEQUENCE</scope>
    <source>
        <strain evidence="14">SCP</strain>
    </source>
</reference>
<dbReference type="GO" id="GO:0004674">
    <property type="term" value="F:protein serine/threonine kinase activity"/>
    <property type="evidence" value="ECO:0007669"/>
    <property type="project" value="UniProtKB-EC"/>
</dbReference>
<keyword evidence="7" id="KW-0547">Nucleotide-binding</keyword>
<dbReference type="EMBL" id="JAUJYN010000003">
    <property type="protein sequence ID" value="KAK1276480.1"/>
    <property type="molecule type" value="Genomic_DNA"/>
</dbReference>
<feature type="domain" description="Serine-threonine/tyrosine-protein kinase catalytic" evidence="11">
    <location>
        <begin position="446"/>
        <end position="549"/>
    </location>
</feature>
<dbReference type="InterPro" id="IPR001245">
    <property type="entry name" value="Ser-Thr/Tyr_kinase_cat_dom"/>
</dbReference>
<comment type="caution">
    <text evidence="14">The sequence shown here is derived from an EMBL/GenBank/DDBJ whole genome shotgun (WGS) entry which is preliminary data.</text>
</comment>
<dbReference type="SUPFAM" id="SSF52058">
    <property type="entry name" value="L domain-like"/>
    <property type="match status" value="1"/>
</dbReference>
<keyword evidence="4" id="KW-0808">Transferase</keyword>
<accession>A0AAV9BIR3</accession>
<keyword evidence="9" id="KW-0325">Glycoprotein</keyword>
<keyword evidence="15" id="KW-1185">Reference proteome</keyword>
<dbReference type="GO" id="GO:0005524">
    <property type="term" value="F:ATP binding"/>
    <property type="evidence" value="ECO:0007669"/>
    <property type="project" value="UniProtKB-KW"/>
</dbReference>
<keyword evidence="3" id="KW-0433">Leucine-rich repeat</keyword>
<evidence type="ECO:0000256" key="1">
    <source>
        <dbReference type="ARBA" id="ARBA00012513"/>
    </source>
</evidence>
<dbReference type="Proteomes" id="UP001179952">
    <property type="component" value="Unassembled WGS sequence"/>
</dbReference>
<evidence type="ECO:0000256" key="7">
    <source>
        <dbReference type="ARBA" id="ARBA00022741"/>
    </source>
</evidence>
<keyword evidence="8" id="KW-0067">ATP-binding</keyword>
<dbReference type="PANTHER" id="PTHR48006">
    <property type="entry name" value="LEUCINE-RICH REPEAT-CONTAINING PROTEIN DDB_G0281931-RELATED"/>
    <property type="match status" value="1"/>
</dbReference>
<dbReference type="Gene3D" id="1.10.510.10">
    <property type="entry name" value="Transferase(Phosphotransferase) domain 1"/>
    <property type="match status" value="1"/>
</dbReference>
<dbReference type="FunFam" id="3.80.10.10:FF:000041">
    <property type="entry name" value="LRR receptor-like serine/threonine-protein kinase ERECTA"/>
    <property type="match status" value="1"/>
</dbReference>
<keyword evidence="5" id="KW-0732">Signal</keyword>
<feature type="domain" description="Malectin" evidence="12">
    <location>
        <begin position="296"/>
        <end position="439"/>
    </location>
</feature>
<reference evidence="14" key="2">
    <citation type="submission" date="2023-06" db="EMBL/GenBank/DDBJ databases">
        <authorList>
            <person name="Ma L."/>
            <person name="Liu K.-W."/>
            <person name="Li Z."/>
            <person name="Hsiao Y.-Y."/>
            <person name="Qi Y."/>
            <person name="Fu T."/>
            <person name="Tang G."/>
            <person name="Zhang D."/>
            <person name="Sun W.-H."/>
            <person name="Liu D.-K."/>
            <person name="Li Y."/>
            <person name="Chen G.-Z."/>
            <person name="Liu X.-D."/>
            <person name="Liao X.-Y."/>
            <person name="Jiang Y.-T."/>
            <person name="Yu X."/>
            <person name="Hao Y."/>
            <person name="Huang J."/>
            <person name="Zhao X.-W."/>
            <person name="Ke S."/>
            <person name="Chen Y.-Y."/>
            <person name="Wu W.-L."/>
            <person name="Hsu J.-L."/>
            <person name="Lin Y.-F."/>
            <person name="Huang M.-D."/>
            <person name="Li C.-Y."/>
            <person name="Huang L."/>
            <person name="Wang Z.-W."/>
            <person name="Zhao X."/>
            <person name="Zhong W.-Y."/>
            <person name="Peng D.-H."/>
            <person name="Ahmad S."/>
            <person name="Lan S."/>
            <person name="Zhang J.-S."/>
            <person name="Tsai W.-C."/>
            <person name="Van De Peer Y."/>
            <person name="Liu Z.-J."/>
        </authorList>
    </citation>
    <scope>NUCLEOTIDE SEQUENCE</scope>
    <source>
        <strain evidence="14">SCP</strain>
        <tissue evidence="14">Leaves</tissue>
    </source>
</reference>
<keyword evidence="6" id="KW-0677">Repeat</keyword>
<dbReference type="Gene3D" id="2.60.120.430">
    <property type="entry name" value="Galactose-binding lectin"/>
    <property type="match status" value="1"/>
</dbReference>
<dbReference type="PANTHER" id="PTHR48006:SF103">
    <property type="entry name" value="PROTEIN KINASE DOMAIN-CONTAINING PROTEIN"/>
    <property type="match status" value="1"/>
</dbReference>
<feature type="compositionally biased region" description="Low complexity" evidence="10">
    <location>
        <begin position="584"/>
        <end position="597"/>
    </location>
</feature>
<evidence type="ECO:0000256" key="9">
    <source>
        <dbReference type="ARBA" id="ARBA00023180"/>
    </source>
</evidence>
<keyword evidence="14" id="KW-0675">Receptor</keyword>
<dbReference type="InterPro" id="IPR051824">
    <property type="entry name" value="LRR_Rcpt-Like_S/T_Kinase"/>
</dbReference>
<evidence type="ECO:0000313" key="14">
    <source>
        <dbReference type="EMBL" id="KAK1276480.1"/>
    </source>
</evidence>
<dbReference type="Gene3D" id="3.80.10.10">
    <property type="entry name" value="Ribonuclease Inhibitor"/>
    <property type="match status" value="2"/>
</dbReference>
<dbReference type="Pfam" id="PF11721">
    <property type="entry name" value="Malectin"/>
    <property type="match status" value="1"/>
</dbReference>
<evidence type="ECO:0000256" key="8">
    <source>
        <dbReference type="ARBA" id="ARBA00022840"/>
    </source>
</evidence>
<gene>
    <name evidence="14" type="ORF">QJS04_geneDACA020815</name>
</gene>
<dbReference type="SUPFAM" id="SSF56112">
    <property type="entry name" value="Protein kinase-like (PK-like)"/>
    <property type="match status" value="1"/>
</dbReference>
<proteinExistence type="predicted"/>
<dbReference type="InterPro" id="IPR021720">
    <property type="entry name" value="Malectin_dom"/>
</dbReference>
<feature type="domain" description="Disease resistance R13L4/SHOC-2-like LRR" evidence="13">
    <location>
        <begin position="99"/>
        <end position="258"/>
    </location>
</feature>
<evidence type="ECO:0000256" key="4">
    <source>
        <dbReference type="ARBA" id="ARBA00022679"/>
    </source>
</evidence>
<feature type="compositionally biased region" description="Low complexity" evidence="10">
    <location>
        <begin position="604"/>
        <end position="613"/>
    </location>
</feature>
<evidence type="ECO:0000256" key="10">
    <source>
        <dbReference type="SAM" id="MobiDB-lite"/>
    </source>
</evidence>
<organism evidence="14 15">
    <name type="scientific">Acorus gramineus</name>
    <name type="common">Dwarf sweet flag</name>
    <dbReference type="NCBI Taxonomy" id="55184"/>
    <lineage>
        <taxon>Eukaryota</taxon>
        <taxon>Viridiplantae</taxon>
        <taxon>Streptophyta</taxon>
        <taxon>Embryophyta</taxon>
        <taxon>Tracheophyta</taxon>
        <taxon>Spermatophyta</taxon>
        <taxon>Magnoliopsida</taxon>
        <taxon>Liliopsida</taxon>
        <taxon>Acoraceae</taxon>
        <taxon>Acorus</taxon>
    </lineage>
</organism>
<feature type="region of interest" description="Disordered" evidence="10">
    <location>
        <begin position="580"/>
        <end position="613"/>
    </location>
</feature>
<evidence type="ECO:0000313" key="15">
    <source>
        <dbReference type="Proteomes" id="UP001179952"/>
    </source>
</evidence>
<evidence type="ECO:0000256" key="3">
    <source>
        <dbReference type="ARBA" id="ARBA00022614"/>
    </source>
</evidence>
<evidence type="ECO:0000259" key="11">
    <source>
        <dbReference type="Pfam" id="PF07714"/>
    </source>
</evidence>
<dbReference type="AlphaFoldDB" id="A0AAV9BIR3"/>
<evidence type="ECO:0000256" key="2">
    <source>
        <dbReference type="ARBA" id="ARBA00022553"/>
    </source>
</evidence>
<dbReference type="Pfam" id="PF07714">
    <property type="entry name" value="PK_Tyr_Ser-Thr"/>
    <property type="match status" value="1"/>
</dbReference>
<name>A0AAV9BIR3_ACOGR</name>
<dbReference type="EC" id="2.7.11.1" evidence="1"/>
<evidence type="ECO:0000256" key="6">
    <source>
        <dbReference type="ARBA" id="ARBA00022737"/>
    </source>
</evidence>
<protein>
    <recommendedName>
        <fullName evidence="1">non-specific serine/threonine protein kinase</fullName>
        <ecNumber evidence="1">2.7.11.1</ecNumber>
    </recommendedName>
</protein>
<keyword evidence="2" id="KW-0597">Phosphoprotein</keyword>
<dbReference type="InterPro" id="IPR055414">
    <property type="entry name" value="LRR_R13L4/SHOC2-like"/>
</dbReference>
<dbReference type="Pfam" id="PF23598">
    <property type="entry name" value="LRR_14"/>
    <property type="match status" value="1"/>
</dbReference>
<dbReference type="InterPro" id="IPR032675">
    <property type="entry name" value="LRR_dom_sf"/>
</dbReference>
<evidence type="ECO:0000259" key="12">
    <source>
        <dbReference type="Pfam" id="PF11721"/>
    </source>
</evidence>
<evidence type="ECO:0000259" key="13">
    <source>
        <dbReference type="Pfam" id="PF23598"/>
    </source>
</evidence>
<keyword evidence="14" id="KW-0418">Kinase</keyword>
<sequence length="613" mass="67440">MRRVFVAQWRLWKSPSVLLLLALICIGGGGFRSDAQSLPPEEVNALQKIGSKLKAYWNFSLNPCEWKQLILNNDIHFANNVTCNCTFNNSTVCHITSIKLNSLNLTGELAEEFGNLTFLNTLNLVGNRIGGRIPKEIGKITTLTELVLDDNLLEGPLPPELGNLINLQRLLLAANMFTGEIPATFSKLKNLNDFRIDGNSVNGTIPDFIGNWMQLGRLDLSYNNLSGELPDNLAGLTSLDMFLTNNMLTGSIPSWILRSNQQMNLVASYSPTASNFMKSCLMRNLPCFGKAQNYKMFINCGGRKVTIGEDVYDEDSMPTGGSDFIQSESGGWAYSSTGLFIATKQSNYVATNISALNVINTELYMTARLAPVSLDYYGFCLQNGNYTVRLHFVEIMFSNDQTYSSLGRRIFDVTIQGETVLKEFNIAEEAGGPGLVKAVLDPFTRGYMAPEYAMRGYLTDKADVYSFGVVMLEIVSGKSNNTFSPEESVHLLAWASLLKQCGNLLELVDQSLGSHYTKTEALNMLELALICTKPSPTLRPTMSAVVSMLEGKQPVCAPPVPSSTDVNDWKLKVFDKLAHGNSQEHSTSESVSHSVSTDGPWHNSSVSMKSSNS</sequence>